<dbReference type="PATRIC" id="fig|1432656.3.peg.918"/>
<reference evidence="1 2" key="1">
    <citation type="submission" date="2014-01" db="EMBL/GenBank/DDBJ databases">
        <title>Genome sequencing of Thermococcus guaymasensis.</title>
        <authorList>
            <person name="Zhang X."/>
            <person name="Alvare G."/>
            <person name="Fristensky B."/>
            <person name="Chen L."/>
            <person name="Suen T."/>
            <person name="Chen Q."/>
            <person name="Ma K."/>
        </authorList>
    </citation>
    <scope>NUCLEOTIDE SEQUENCE [LARGE SCALE GENOMIC DNA]</scope>
    <source>
        <strain evidence="1 2">DSM 11113</strain>
    </source>
</reference>
<proteinExistence type="predicted"/>
<evidence type="ECO:0000313" key="2">
    <source>
        <dbReference type="Proteomes" id="UP000062043"/>
    </source>
</evidence>
<gene>
    <name evidence="1" type="ORF">X802_04730</name>
</gene>
<dbReference type="STRING" id="1432656.X802_04730"/>
<evidence type="ECO:0000313" key="1">
    <source>
        <dbReference type="EMBL" id="AJC72710.1"/>
    </source>
</evidence>
<dbReference type="KEGG" id="tgy:X802_04730"/>
<protein>
    <submittedName>
        <fullName evidence="1">Uncharacterized protein</fullName>
    </submittedName>
</protein>
<dbReference type="AlphaFoldDB" id="A0A0X1KNC1"/>
<dbReference type="EMBL" id="CP007140">
    <property type="protein sequence ID" value="AJC72710.1"/>
    <property type="molecule type" value="Genomic_DNA"/>
</dbReference>
<keyword evidence="2" id="KW-1185">Reference proteome</keyword>
<organism evidence="1 2">
    <name type="scientific">Thermococcus guaymasensis DSM 11113</name>
    <dbReference type="NCBI Taxonomy" id="1432656"/>
    <lineage>
        <taxon>Archaea</taxon>
        <taxon>Methanobacteriati</taxon>
        <taxon>Methanobacteriota</taxon>
        <taxon>Thermococci</taxon>
        <taxon>Thermococcales</taxon>
        <taxon>Thermococcaceae</taxon>
        <taxon>Thermococcus</taxon>
    </lineage>
</organism>
<dbReference type="Proteomes" id="UP000062043">
    <property type="component" value="Chromosome"/>
</dbReference>
<sequence>MEPEVIMGVEMSKIITLSVPDWVDEKRFKEAFIRALLESTPERMTVEELRRLLGIKETEDKIEVPEEVKNVRKKDMERIKWLS</sequence>
<accession>A0A0X1KNC1</accession>
<name>A0A0X1KNC1_9EURY</name>